<dbReference type="RefSeq" id="WP_188529122.1">
    <property type="nucleotide sequence ID" value="NZ_BMGR01000002.1"/>
</dbReference>
<protein>
    <submittedName>
        <fullName evidence="3">Beta-galactosidase</fullName>
    </submittedName>
</protein>
<keyword evidence="1" id="KW-0812">Transmembrane</keyword>
<dbReference type="AlphaFoldDB" id="A0A917FP06"/>
<evidence type="ECO:0000313" key="3">
    <source>
        <dbReference type="EMBL" id="GGF92515.1"/>
    </source>
</evidence>
<evidence type="ECO:0000259" key="2">
    <source>
        <dbReference type="Pfam" id="PF16116"/>
    </source>
</evidence>
<reference evidence="3" key="2">
    <citation type="submission" date="2020-09" db="EMBL/GenBank/DDBJ databases">
        <authorList>
            <person name="Sun Q."/>
            <person name="Zhou Y."/>
        </authorList>
    </citation>
    <scope>NUCLEOTIDE SEQUENCE</scope>
    <source>
        <strain evidence="3">CGMCC 1.12987</strain>
    </source>
</reference>
<comment type="caution">
    <text evidence="3">The sequence shown here is derived from an EMBL/GenBank/DDBJ whole genome shotgun (WGS) entry which is preliminary data.</text>
</comment>
<dbReference type="Proteomes" id="UP000644756">
    <property type="component" value="Unassembled WGS sequence"/>
</dbReference>
<evidence type="ECO:0000256" key="1">
    <source>
        <dbReference type="SAM" id="Phobius"/>
    </source>
</evidence>
<dbReference type="Pfam" id="PF16116">
    <property type="entry name" value="DUF4832"/>
    <property type="match status" value="1"/>
</dbReference>
<gene>
    <name evidence="3" type="ORF">GCM10010916_07390</name>
</gene>
<dbReference type="InterPro" id="IPR032267">
    <property type="entry name" value="DUF4832"/>
</dbReference>
<keyword evidence="1" id="KW-1133">Transmembrane helix</keyword>
<reference evidence="3" key="1">
    <citation type="journal article" date="2014" name="Int. J. Syst. Evol. Microbiol.">
        <title>Complete genome sequence of Corynebacterium casei LMG S-19264T (=DSM 44701T), isolated from a smear-ripened cheese.</title>
        <authorList>
            <consortium name="US DOE Joint Genome Institute (JGI-PGF)"/>
            <person name="Walter F."/>
            <person name="Albersmeier A."/>
            <person name="Kalinowski J."/>
            <person name="Ruckert C."/>
        </authorList>
    </citation>
    <scope>NUCLEOTIDE SEQUENCE</scope>
    <source>
        <strain evidence="3">CGMCC 1.12987</strain>
    </source>
</reference>
<keyword evidence="1" id="KW-0472">Membrane</keyword>
<feature type="domain" description="DUF4832" evidence="2">
    <location>
        <begin position="241"/>
        <end position="444"/>
    </location>
</feature>
<name>A0A917FP06_9BACL</name>
<keyword evidence="4" id="KW-1185">Reference proteome</keyword>
<dbReference type="EMBL" id="BMGR01000002">
    <property type="protein sequence ID" value="GGF92515.1"/>
    <property type="molecule type" value="Genomic_DNA"/>
</dbReference>
<feature type="transmembrane region" description="Helical" evidence="1">
    <location>
        <begin position="6"/>
        <end position="27"/>
    </location>
</feature>
<accession>A0A917FP06</accession>
<dbReference type="Gene3D" id="3.20.20.80">
    <property type="entry name" value="Glycosidases"/>
    <property type="match status" value="1"/>
</dbReference>
<proteinExistence type="predicted"/>
<dbReference type="InterPro" id="IPR017853">
    <property type="entry name" value="GH"/>
</dbReference>
<organism evidence="3 4">
    <name type="scientific">Paenibacillus abyssi</name>
    <dbReference type="NCBI Taxonomy" id="1340531"/>
    <lineage>
        <taxon>Bacteria</taxon>
        <taxon>Bacillati</taxon>
        <taxon>Bacillota</taxon>
        <taxon>Bacilli</taxon>
        <taxon>Bacillales</taxon>
        <taxon>Paenibacillaceae</taxon>
        <taxon>Paenibacillus</taxon>
    </lineage>
</organism>
<evidence type="ECO:0000313" key="4">
    <source>
        <dbReference type="Proteomes" id="UP000644756"/>
    </source>
</evidence>
<sequence length="468" mass="53732">MLRLNVMQSFILIIILIIMSIAVWLFYEKWMDTPVNRVVYTPGYVDEVLNNPYMGFSVDARYDDPAQPFRLAHANMTWRELEPRKGEYAFDEVEAKNRFDHWERQGVNLVLRIILDDPGDEDHTDIPDWLFDEIDGQGYRYDMAYGKGFSPDYTNPVLIERHQKLIEALAGRYANDPFIAFIQLGSVGHWGEWHTWDRDPDRIPFPGRVITDQYVEPYLRYFPDTFLLMRRPHDIALEHGMGLFNDAFGDAEQTVDGFLDWINNGYASWLTDEEQPAMPDYWVKAPGGGEFAHETKYVENGYIDETLRMAELTHISWIGPQGPYRMPVDSELQPNIDRLLKTIGYRYVVLSESHEMQRRPGDVMSVDLRIDNQGVAPFYFSWPVELSLIDGAGKVAGSANANLDIREWLPGSHQVNIKVKVPADLTPGDYRVAVAIIDPETGMPGIEFANEGKRLDGRYALGTVQIIL</sequence>
<dbReference type="SUPFAM" id="SSF51445">
    <property type="entry name" value="(Trans)glycosidases"/>
    <property type="match status" value="1"/>
</dbReference>